<proteinExistence type="predicted"/>
<evidence type="ECO:0000313" key="3">
    <source>
        <dbReference type="Proteomes" id="UP001221142"/>
    </source>
</evidence>
<dbReference type="AlphaFoldDB" id="A0AAD7FPV2"/>
<reference evidence="2" key="1">
    <citation type="submission" date="2023-03" db="EMBL/GenBank/DDBJ databases">
        <title>Massive genome expansion in bonnet fungi (Mycena s.s.) driven by repeated elements and novel gene families across ecological guilds.</title>
        <authorList>
            <consortium name="Lawrence Berkeley National Laboratory"/>
            <person name="Harder C.B."/>
            <person name="Miyauchi S."/>
            <person name="Viragh M."/>
            <person name="Kuo A."/>
            <person name="Thoen E."/>
            <person name="Andreopoulos B."/>
            <person name="Lu D."/>
            <person name="Skrede I."/>
            <person name="Drula E."/>
            <person name="Henrissat B."/>
            <person name="Morin E."/>
            <person name="Kohler A."/>
            <person name="Barry K."/>
            <person name="LaButti K."/>
            <person name="Morin E."/>
            <person name="Salamov A."/>
            <person name="Lipzen A."/>
            <person name="Mereny Z."/>
            <person name="Hegedus B."/>
            <person name="Baldrian P."/>
            <person name="Stursova M."/>
            <person name="Weitz H."/>
            <person name="Taylor A."/>
            <person name="Grigoriev I.V."/>
            <person name="Nagy L.G."/>
            <person name="Martin F."/>
            <person name="Kauserud H."/>
        </authorList>
    </citation>
    <scope>NUCLEOTIDE SEQUENCE</scope>
    <source>
        <strain evidence="2">9284</strain>
    </source>
</reference>
<feature type="compositionally biased region" description="Basic residues" evidence="1">
    <location>
        <begin position="13"/>
        <end position="22"/>
    </location>
</feature>
<evidence type="ECO:0000313" key="2">
    <source>
        <dbReference type="EMBL" id="KAJ7636643.1"/>
    </source>
</evidence>
<organism evidence="2 3">
    <name type="scientific">Roridomyces roridus</name>
    <dbReference type="NCBI Taxonomy" id="1738132"/>
    <lineage>
        <taxon>Eukaryota</taxon>
        <taxon>Fungi</taxon>
        <taxon>Dikarya</taxon>
        <taxon>Basidiomycota</taxon>
        <taxon>Agaricomycotina</taxon>
        <taxon>Agaricomycetes</taxon>
        <taxon>Agaricomycetidae</taxon>
        <taxon>Agaricales</taxon>
        <taxon>Marasmiineae</taxon>
        <taxon>Mycenaceae</taxon>
        <taxon>Roridomyces</taxon>
    </lineage>
</organism>
<feature type="compositionally biased region" description="Low complexity" evidence="1">
    <location>
        <begin position="169"/>
        <end position="182"/>
    </location>
</feature>
<comment type="caution">
    <text evidence="2">The sequence shown here is derived from an EMBL/GenBank/DDBJ whole genome shotgun (WGS) entry which is preliminary data.</text>
</comment>
<name>A0AAD7FPV2_9AGAR</name>
<evidence type="ECO:0000256" key="1">
    <source>
        <dbReference type="SAM" id="MobiDB-lite"/>
    </source>
</evidence>
<accession>A0AAD7FPV2</accession>
<dbReference type="EMBL" id="JARKIF010000006">
    <property type="protein sequence ID" value="KAJ7636643.1"/>
    <property type="molecule type" value="Genomic_DNA"/>
</dbReference>
<feature type="region of interest" description="Disordered" evidence="1">
    <location>
        <begin position="1"/>
        <end position="24"/>
    </location>
</feature>
<gene>
    <name evidence="2" type="ORF">FB45DRAFT_1001663</name>
</gene>
<dbReference type="Proteomes" id="UP001221142">
    <property type="component" value="Unassembled WGS sequence"/>
</dbReference>
<protein>
    <submittedName>
        <fullName evidence="2">Uncharacterized protein</fullName>
    </submittedName>
</protein>
<feature type="compositionally biased region" description="Acidic residues" evidence="1">
    <location>
        <begin position="197"/>
        <end position="210"/>
    </location>
</feature>
<sequence length="210" mass="22356">MAAAVNVNDVCRSPRKPAHPKGKPSVYLPTLFTSLASSTEPTKRLPNPLLKLPDAPLIDYVAARVLESASSLSSRWAADLSAHVSAVGKLNLIAFGKHSGTLKCKKPAAILPDPSLCLSARASNSTLDPHLHRPPPPPPPIVTGLSAPDFSYPTTLRPPPRTDTFRCHSSGSSLDALLSPPASHFPSESQGIPSDVSYEEDDEGDWEDQD</sequence>
<keyword evidence="3" id="KW-1185">Reference proteome</keyword>
<feature type="region of interest" description="Disordered" evidence="1">
    <location>
        <begin position="126"/>
        <end position="210"/>
    </location>
</feature>